<feature type="domain" description="CAAX prenyl protease 2/Lysostaphin resistance protein A-like" evidence="2">
    <location>
        <begin position="101"/>
        <end position="203"/>
    </location>
</feature>
<dbReference type="OrthoDB" id="5141003at2"/>
<dbReference type="EMBL" id="CP017599">
    <property type="protein sequence ID" value="AOX01138.1"/>
    <property type="molecule type" value="Genomic_DNA"/>
</dbReference>
<name>A0A1D8TU15_9CYAN</name>
<dbReference type="GO" id="GO:0004175">
    <property type="term" value="F:endopeptidase activity"/>
    <property type="evidence" value="ECO:0007669"/>
    <property type="project" value="UniProtKB-ARBA"/>
</dbReference>
<dbReference type="InterPro" id="IPR003675">
    <property type="entry name" value="Rce1/LyrA-like_dom"/>
</dbReference>
<evidence type="ECO:0000256" key="1">
    <source>
        <dbReference type="SAM" id="Phobius"/>
    </source>
</evidence>
<dbReference type="AlphaFoldDB" id="A0A1D8TU15"/>
<dbReference type="STRING" id="1458985.BJP34_18330"/>
<feature type="transmembrane region" description="Helical" evidence="1">
    <location>
        <begin position="133"/>
        <end position="153"/>
    </location>
</feature>
<reference evidence="4" key="1">
    <citation type="submission" date="2016-10" db="EMBL/GenBank/DDBJ databases">
        <title>Comparative genomics uncovers the prolific and rare metabolic potential of the cyanobacterial genus Moorea.</title>
        <authorList>
            <person name="Leao T."/>
            <person name="Castelao G."/>
            <person name="Korobeynikov A."/>
            <person name="Monroe E.A."/>
            <person name="Podell S."/>
            <person name="Glukhov E."/>
            <person name="Allen E."/>
            <person name="Gerwick W.H."/>
            <person name="Gerwick L."/>
        </authorList>
    </citation>
    <scope>NUCLEOTIDE SEQUENCE [LARGE SCALE GENOMIC DNA]</scope>
    <source>
        <strain evidence="4">PAL-8-15-08-1</strain>
    </source>
</reference>
<keyword evidence="1" id="KW-1133">Transmembrane helix</keyword>
<gene>
    <name evidence="3" type="ORF">BJP34_18330</name>
</gene>
<protein>
    <submittedName>
        <fullName evidence="3">Abortive infection protein</fullName>
    </submittedName>
</protein>
<dbReference type="KEGG" id="mpro:BJP34_18330"/>
<evidence type="ECO:0000259" key="2">
    <source>
        <dbReference type="Pfam" id="PF02517"/>
    </source>
</evidence>
<organism evidence="3 4">
    <name type="scientific">Moorena producens PAL-8-15-08-1</name>
    <dbReference type="NCBI Taxonomy" id="1458985"/>
    <lineage>
        <taxon>Bacteria</taxon>
        <taxon>Bacillati</taxon>
        <taxon>Cyanobacteriota</taxon>
        <taxon>Cyanophyceae</taxon>
        <taxon>Coleofasciculales</taxon>
        <taxon>Coleofasciculaceae</taxon>
        <taxon>Moorena</taxon>
    </lineage>
</organism>
<accession>A0A1D8TU15</accession>
<dbReference type="RefSeq" id="WP_070393588.1">
    <property type="nucleotide sequence ID" value="NZ_CP017599.1"/>
</dbReference>
<feature type="transmembrane region" description="Helical" evidence="1">
    <location>
        <begin position="99"/>
        <end position="121"/>
    </location>
</feature>
<proteinExistence type="predicted"/>
<dbReference type="Pfam" id="PF02517">
    <property type="entry name" value="Rce1-like"/>
    <property type="match status" value="1"/>
</dbReference>
<feature type="transmembrane region" description="Helical" evidence="1">
    <location>
        <begin position="25"/>
        <end position="47"/>
    </location>
</feature>
<keyword evidence="1" id="KW-0472">Membrane</keyword>
<sequence>MEISAKFAERVTERLMAGILTFPDGQAWVIVVILIMIYGLIALPIGLRNGFLQLDQNLLTIEQSPLSPLSKETDPDTSLSPLLRETDLSAVNVKTSWPIVLKIMITALFTPAILEEIFFRVLLLPHPSENPSLISLSAWSTVSLLIFVIYHPLNAITFYPAARETFFKPIFIFLATLLGISCTIAYLQSGSIWTAVFIHWLFVVIWLIGLGGKKRLL</sequence>
<dbReference type="Proteomes" id="UP000177870">
    <property type="component" value="Chromosome"/>
</dbReference>
<evidence type="ECO:0000313" key="3">
    <source>
        <dbReference type="EMBL" id="AOX01138.1"/>
    </source>
</evidence>
<feature type="transmembrane region" description="Helical" evidence="1">
    <location>
        <begin position="165"/>
        <end position="186"/>
    </location>
</feature>
<evidence type="ECO:0000313" key="4">
    <source>
        <dbReference type="Proteomes" id="UP000177870"/>
    </source>
</evidence>
<feature type="transmembrane region" description="Helical" evidence="1">
    <location>
        <begin position="192"/>
        <end position="212"/>
    </location>
</feature>
<dbReference type="GO" id="GO:0080120">
    <property type="term" value="P:CAAX-box protein maturation"/>
    <property type="evidence" value="ECO:0007669"/>
    <property type="project" value="UniProtKB-ARBA"/>
</dbReference>
<keyword evidence="1" id="KW-0812">Transmembrane</keyword>